<feature type="compositionally biased region" description="Gly residues" evidence="1">
    <location>
        <begin position="263"/>
        <end position="275"/>
    </location>
</feature>
<gene>
    <name evidence="2" type="ORF">AAFF_G00263330</name>
</gene>
<feature type="region of interest" description="Disordered" evidence="1">
    <location>
        <begin position="232"/>
        <end position="566"/>
    </location>
</feature>
<sequence length="566" mass="57736">MLAALLGSAPRLSDSTVGFGVIPDGTQDGLDGGEGFPGFGDLAGRVTEVKDELRAKSDMLDEIHGMVLGHDGQLKHLLAGATGRPAPEQSRKLLEELLDAKLAGVRAEILDGFERRLTGMRSHCDERIGQVQQQCHRDQVNGQEQMQTSLDGQETGIRKELGNLQAQIQGLTLTESCCGQVSSLATRVLLLEESVKGLTESQRQFQTALSDQSIHVETILEGRLEDIEGRINATERGDADDGARGPAGRPGRLEGRAGREAEGAGGPAVRGGGGAEQRHGARPAGGAGGAGAGDGDRGGAAAGGGRAGRGPEAADRPGAPVHLLLLPDHGRGGGPRASRRGGGGGGPLRRRGGEALRPPGRALGPAGQAQRHPGGAADAAGPGGRGQLHQRRDHAAQGQHQHGQPHAQGPPRVGGRVRPRGGPRQRQLAPARGQARQPGARHHAAGGPAGVPAGLQRAEADPAEGRAAGPEAQAGRRAPGLPQHGAGRAEGGVGGGQPGHAGGGPVRQPGRAGRASGEDPRGAGEPLRGLPLAVQRDPRQPLAPAGRAQRRTQRLRQQIGTSGAKG</sequence>
<dbReference type="EMBL" id="JAINUG010000036">
    <property type="protein sequence ID" value="KAJ8408105.1"/>
    <property type="molecule type" value="Genomic_DNA"/>
</dbReference>
<comment type="caution">
    <text evidence="2">The sequence shown here is derived from an EMBL/GenBank/DDBJ whole genome shotgun (WGS) entry which is preliminary data.</text>
</comment>
<dbReference type="Proteomes" id="UP001221898">
    <property type="component" value="Unassembled WGS sequence"/>
</dbReference>
<feature type="compositionally biased region" description="Gly residues" evidence="1">
    <location>
        <begin position="283"/>
        <end position="308"/>
    </location>
</feature>
<evidence type="ECO:0000313" key="2">
    <source>
        <dbReference type="EMBL" id="KAJ8408105.1"/>
    </source>
</evidence>
<feature type="compositionally biased region" description="Gly residues" evidence="1">
    <location>
        <begin position="332"/>
        <end position="347"/>
    </location>
</feature>
<feature type="compositionally biased region" description="Low complexity" evidence="1">
    <location>
        <begin position="396"/>
        <end position="414"/>
    </location>
</feature>
<dbReference type="AlphaFoldDB" id="A0AAD7WT68"/>
<feature type="compositionally biased region" description="Basic and acidic residues" evidence="1">
    <location>
        <begin position="232"/>
        <end position="243"/>
    </location>
</feature>
<evidence type="ECO:0000256" key="1">
    <source>
        <dbReference type="SAM" id="MobiDB-lite"/>
    </source>
</evidence>
<protein>
    <submittedName>
        <fullName evidence="2">Uncharacterized protein</fullName>
    </submittedName>
</protein>
<name>A0AAD7WT68_9TELE</name>
<keyword evidence="3" id="KW-1185">Reference proteome</keyword>
<feature type="compositionally biased region" description="Basic and acidic residues" evidence="1">
    <location>
        <begin position="251"/>
        <end position="262"/>
    </location>
</feature>
<organism evidence="2 3">
    <name type="scientific">Aldrovandia affinis</name>
    <dbReference type="NCBI Taxonomy" id="143900"/>
    <lineage>
        <taxon>Eukaryota</taxon>
        <taxon>Metazoa</taxon>
        <taxon>Chordata</taxon>
        <taxon>Craniata</taxon>
        <taxon>Vertebrata</taxon>
        <taxon>Euteleostomi</taxon>
        <taxon>Actinopterygii</taxon>
        <taxon>Neopterygii</taxon>
        <taxon>Teleostei</taxon>
        <taxon>Notacanthiformes</taxon>
        <taxon>Halosauridae</taxon>
        <taxon>Aldrovandia</taxon>
    </lineage>
</organism>
<evidence type="ECO:0000313" key="3">
    <source>
        <dbReference type="Proteomes" id="UP001221898"/>
    </source>
</evidence>
<reference evidence="2" key="1">
    <citation type="journal article" date="2023" name="Science">
        <title>Genome structures resolve the early diversification of teleost fishes.</title>
        <authorList>
            <person name="Parey E."/>
            <person name="Louis A."/>
            <person name="Montfort J."/>
            <person name="Bouchez O."/>
            <person name="Roques C."/>
            <person name="Iampietro C."/>
            <person name="Lluch J."/>
            <person name="Castinel A."/>
            <person name="Donnadieu C."/>
            <person name="Desvignes T."/>
            <person name="Floi Bucao C."/>
            <person name="Jouanno E."/>
            <person name="Wen M."/>
            <person name="Mejri S."/>
            <person name="Dirks R."/>
            <person name="Jansen H."/>
            <person name="Henkel C."/>
            <person name="Chen W.J."/>
            <person name="Zahm M."/>
            <person name="Cabau C."/>
            <person name="Klopp C."/>
            <person name="Thompson A.W."/>
            <person name="Robinson-Rechavi M."/>
            <person name="Braasch I."/>
            <person name="Lecointre G."/>
            <person name="Bobe J."/>
            <person name="Postlethwait J.H."/>
            <person name="Berthelot C."/>
            <person name="Roest Crollius H."/>
            <person name="Guiguen Y."/>
        </authorList>
    </citation>
    <scope>NUCLEOTIDE SEQUENCE</scope>
    <source>
        <strain evidence="2">NC1722</strain>
    </source>
</reference>
<accession>A0AAD7WT68</accession>
<proteinExistence type="predicted"/>
<feature type="compositionally biased region" description="Gly residues" evidence="1">
    <location>
        <begin position="488"/>
        <end position="505"/>
    </location>
</feature>